<evidence type="ECO:0000256" key="3">
    <source>
        <dbReference type="ARBA" id="ARBA00022553"/>
    </source>
</evidence>
<evidence type="ECO:0000256" key="6">
    <source>
        <dbReference type="ARBA" id="ARBA00023012"/>
    </source>
</evidence>
<comment type="caution">
    <text evidence="9">The sequence shown here is derived from an EMBL/GenBank/DDBJ whole genome shotgun (WGS) entry which is preliminary data.</text>
</comment>
<dbReference type="InterPro" id="IPR004358">
    <property type="entry name" value="Sig_transdc_His_kin-like_C"/>
</dbReference>
<dbReference type="InterPro" id="IPR005467">
    <property type="entry name" value="His_kinase_dom"/>
</dbReference>
<dbReference type="Gene3D" id="3.30.565.10">
    <property type="entry name" value="Histidine kinase-like ATPase, C-terminal domain"/>
    <property type="match status" value="1"/>
</dbReference>
<evidence type="ECO:0000256" key="4">
    <source>
        <dbReference type="ARBA" id="ARBA00022679"/>
    </source>
</evidence>
<dbReference type="Pfam" id="PF00512">
    <property type="entry name" value="HisKA"/>
    <property type="match status" value="1"/>
</dbReference>
<dbReference type="PRINTS" id="PR00344">
    <property type="entry name" value="BCTRLSENSOR"/>
</dbReference>
<dbReference type="GO" id="GO:0000155">
    <property type="term" value="F:phosphorelay sensor kinase activity"/>
    <property type="evidence" value="ECO:0007669"/>
    <property type="project" value="InterPro"/>
</dbReference>
<feature type="domain" description="Histidine kinase" evidence="8">
    <location>
        <begin position="274"/>
        <end position="492"/>
    </location>
</feature>
<dbReference type="PANTHER" id="PTHR43711:SF1">
    <property type="entry name" value="HISTIDINE KINASE 1"/>
    <property type="match status" value="1"/>
</dbReference>
<dbReference type="FunFam" id="3.30.565.10:FF:000006">
    <property type="entry name" value="Sensor histidine kinase WalK"/>
    <property type="match status" value="1"/>
</dbReference>
<dbReference type="CDD" id="cd00075">
    <property type="entry name" value="HATPase"/>
    <property type="match status" value="1"/>
</dbReference>
<dbReference type="RefSeq" id="WP_071504111.1">
    <property type="nucleotide sequence ID" value="NZ_MORL01000007.1"/>
</dbReference>
<feature type="transmembrane region" description="Helical" evidence="7">
    <location>
        <begin position="233"/>
        <end position="255"/>
    </location>
</feature>
<evidence type="ECO:0000313" key="9">
    <source>
        <dbReference type="EMBL" id="OIN58439.1"/>
    </source>
</evidence>
<dbReference type="AlphaFoldDB" id="A0A1S2VI77"/>
<dbReference type="InterPro" id="IPR036890">
    <property type="entry name" value="HATPase_C_sf"/>
</dbReference>
<evidence type="ECO:0000256" key="5">
    <source>
        <dbReference type="ARBA" id="ARBA00022777"/>
    </source>
</evidence>
<dbReference type="SUPFAM" id="SSF55874">
    <property type="entry name" value="ATPase domain of HSP90 chaperone/DNA topoisomerase II/histidine kinase"/>
    <property type="match status" value="1"/>
</dbReference>
<dbReference type="InterPro" id="IPR050736">
    <property type="entry name" value="Sensor_HK_Regulatory"/>
</dbReference>
<keyword evidence="7" id="KW-1133">Transmembrane helix</keyword>
<dbReference type="Gene3D" id="1.10.287.130">
    <property type="match status" value="1"/>
</dbReference>
<dbReference type="PANTHER" id="PTHR43711">
    <property type="entry name" value="TWO-COMPONENT HISTIDINE KINASE"/>
    <property type="match status" value="1"/>
</dbReference>
<keyword evidence="4" id="KW-0808">Transferase</keyword>
<organism evidence="9 10">
    <name type="scientific">Arsenicibacter rosenii</name>
    <dbReference type="NCBI Taxonomy" id="1750698"/>
    <lineage>
        <taxon>Bacteria</taxon>
        <taxon>Pseudomonadati</taxon>
        <taxon>Bacteroidota</taxon>
        <taxon>Cytophagia</taxon>
        <taxon>Cytophagales</taxon>
        <taxon>Spirosomataceae</taxon>
        <taxon>Arsenicibacter</taxon>
    </lineage>
</organism>
<dbReference type="SUPFAM" id="SSF47384">
    <property type="entry name" value="Homodimeric domain of signal transducing histidine kinase"/>
    <property type="match status" value="1"/>
</dbReference>
<proteinExistence type="predicted"/>
<dbReference type="SMART" id="SM00387">
    <property type="entry name" value="HATPase_c"/>
    <property type="match status" value="1"/>
</dbReference>
<keyword evidence="3" id="KW-0597">Phosphoprotein</keyword>
<dbReference type="OrthoDB" id="1933776at2"/>
<keyword evidence="7" id="KW-0472">Membrane</keyword>
<dbReference type="InterPro" id="IPR003594">
    <property type="entry name" value="HATPase_dom"/>
</dbReference>
<keyword evidence="10" id="KW-1185">Reference proteome</keyword>
<name>A0A1S2VI77_9BACT</name>
<evidence type="ECO:0000256" key="1">
    <source>
        <dbReference type="ARBA" id="ARBA00000085"/>
    </source>
</evidence>
<dbReference type="Proteomes" id="UP000181790">
    <property type="component" value="Unassembled WGS sequence"/>
</dbReference>
<dbReference type="PROSITE" id="PS50109">
    <property type="entry name" value="HIS_KIN"/>
    <property type="match status" value="1"/>
</dbReference>
<dbReference type="EC" id="2.7.13.3" evidence="2"/>
<reference evidence="9 10" key="1">
    <citation type="submission" date="2016-10" db="EMBL/GenBank/DDBJ databases">
        <title>Arsenicibacter rosenii gen. nov., sp. nov., an efficient arsenic-methylating bacterium isolated from an arsenic-contaminated paddy soil.</title>
        <authorList>
            <person name="Huang K."/>
        </authorList>
    </citation>
    <scope>NUCLEOTIDE SEQUENCE [LARGE SCALE GENOMIC DNA]</scope>
    <source>
        <strain evidence="9 10">SM-1</strain>
    </source>
</reference>
<dbReference type="EMBL" id="MORL01000007">
    <property type="protein sequence ID" value="OIN58439.1"/>
    <property type="molecule type" value="Genomic_DNA"/>
</dbReference>
<evidence type="ECO:0000256" key="7">
    <source>
        <dbReference type="SAM" id="Phobius"/>
    </source>
</evidence>
<dbReference type="Pfam" id="PF02518">
    <property type="entry name" value="HATPase_c"/>
    <property type="match status" value="1"/>
</dbReference>
<protein>
    <recommendedName>
        <fullName evidence="2">histidine kinase</fullName>
        <ecNumber evidence="2">2.7.13.3</ecNumber>
    </recommendedName>
</protein>
<feature type="transmembrane region" description="Helical" evidence="7">
    <location>
        <begin position="7"/>
        <end position="28"/>
    </location>
</feature>
<dbReference type="InterPro" id="IPR036097">
    <property type="entry name" value="HisK_dim/P_sf"/>
</dbReference>
<evidence type="ECO:0000259" key="8">
    <source>
        <dbReference type="PROSITE" id="PS50109"/>
    </source>
</evidence>
<evidence type="ECO:0000256" key="2">
    <source>
        <dbReference type="ARBA" id="ARBA00012438"/>
    </source>
</evidence>
<keyword evidence="7" id="KW-0812">Transmembrane</keyword>
<dbReference type="SMART" id="SM00388">
    <property type="entry name" value="HisKA"/>
    <property type="match status" value="1"/>
</dbReference>
<comment type="catalytic activity">
    <reaction evidence="1">
        <text>ATP + protein L-histidine = ADP + protein N-phospho-L-histidine.</text>
        <dbReference type="EC" id="2.7.13.3"/>
    </reaction>
</comment>
<keyword evidence="5 9" id="KW-0418">Kinase</keyword>
<keyword evidence="6" id="KW-0902">Two-component regulatory system</keyword>
<gene>
    <name evidence="9" type="ORF">BLX24_15740</name>
</gene>
<sequence length="492" mass="56051">MKTRIRSIFWLMTVCILGINLFQAYWLFQTYQLTLEQFKRAVREALFESFQNNQLSAVEKLVGQRHKGQVTTRVTYQALSDKDSAGPKAFFYSEQHSEASPSRLKHELDTGKSIRRIVINLNSKSAKPSKNADTLARKLSDLFIYRWSGKDQFNLSQFTKQYEAELANWGITDPDFVLDTLSRRARFIQTSDQPAIQRPGYRVQTPLVPINPVRGQFIQASFKTPTVYILRRMGWLLATSVLLLILTTGCFLFMLSTILRQKKLSDIKNDFINNMTHELKTPIATVSAAVEAMQHFGALNDPKKTQTYLTISQNELRRLSDLVEKVLNMAVEEQKEMVLQPDWIDPAGLVQELVQRHQLKAPKPVTFQVDIEPEMIKADPMHLSNVINNLIDNAIKYSADEVTIRISGVSTPDGWQLTVADNGPGIPKGYQEAIFDRFFRVPTGNLHPVKGFGLGLYYVRQVIERHGGTIHVQSETGASDRRGSEFFIWLPL</sequence>
<dbReference type="InterPro" id="IPR003661">
    <property type="entry name" value="HisK_dim/P_dom"/>
</dbReference>
<evidence type="ECO:0000313" key="10">
    <source>
        <dbReference type="Proteomes" id="UP000181790"/>
    </source>
</evidence>
<dbReference type="CDD" id="cd00082">
    <property type="entry name" value="HisKA"/>
    <property type="match status" value="1"/>
</dbReference>
<accession>A0A1S2VI77</accession>